<evidence type="ECO:0000313" key="2">
    <source>
        <dbReference type="EMBL" id="EOB12478.1"/>
    </source>
</evidence>
<keyword evidence="3" id="KW-1185">Reference proteome</keyword>
<reference evidence="2 3" key="1">
    <citation type="journal article" date="2013" name="BMC Genomics">
        <title>Comparative genomics of parasitic silkworm microsporidia reveal an association between genome expansion and host adaptation.</title>
        <authorList>
            <person name="Pan G."/>
            <person name="Xu J."/>
            <person name="Li T."/>
            <person name="Xia Q."/>
            <person name="Liu S.L."/>
            <person name="Zhang G."/>
            <person name="Li S."/>
            <person name="Li C."/>
            <person name="Liu H."/>
            <person name="Yang L."/>
            <person name="Liu T."/>
            <person name="Zhang X."/>
            <person name="Wu Z."/>
            <person name="Fan W."/>
            <person name="Dang X."/>
            <person name="Xiang H."/>
            <person name="Tao M."/>
            <person name="Li Y."/>
            <person name="Hu J."/>
            <person name="Li Z."/>
            <person name="Lin L."/>
            <person name="Luo J."/>
            <person name="Geng L."/>
            <person name="Wang L."/>
            <person name="Long M."/>
            <person name="Wan Y."/>
            <person name="He N."/>
            <person name="Zhang Z."/>
            <person name="Lu C."/>
            <person name="Keeling P.J."/>
            <person name="Wang J."/>
            <person name="Xiang Z."/>
            <person name="Zhou Z."/>
        </authorList>
    </citation>
    <scope>NUCLEOTIDE SEQUENCE [LARGE SCALE GENOMIC DNA]</scope>
    <source>
        <strain evidence="3">CQ1 / CVCC 102059</strain>
    </source>
</reference>
<feature type="compositionally biased region" description="Basic residues" evidence="1">
    <location>
        <begin position="457"/>
        <end position="474"/>
    </location>
</feature>
<feature type="compositionally biased region" description="Basic residues" evidence="1">
    <location>
        <begin position="487"/>
        <end position="504"/>
    </location>
</feature>
<sequence>MPYQNDMPFQNDSVFGEELDSNSKFNKAGSKDAEDYELIDTILRSNESLNNNHNQDIIMLFTNSFKTDKQTDGKLNKTLGLLEIALALDKQKGDQYEKVLELFVDSMKKKELIEIDNQKILNYIKHVINPRARLDDATIKKLAKKHLKDKPLFFNRSKKSTSKTVVNQGSSQDLGTNSVSKKVRVHDRRAILAGELTDDTHGEDFKLIGKAIIERKLNLKAKKLLRKVLLSSKNKARRSLKKLIKLLKTRGIERNILQDGTQLQNDGAFSEEAPDSNSKLQIAGFDDADEFQIRIRIDTFLKRNESLKNNHNQAIITLLRKALVLGSPKDVDNKKILRLIGNSIKTGKPIEFDHKDIFKYLSDVYNAGSPLDKATIAKFAEIHKDKNTPFNFSKKPGSKTNFGQESSFALHNNSALEKNSFHDNSENQVSHIAKNSSSGGPNSVTVGQNEESETVKTKKSAKPKKQHKSRKRSCKIGLKSNSDLHKTKDKSKKSRKKSSKKLKG</sequence>
<dbReference type="EMBL" id="KB909339">
    <property type="protein sequence ID" value="EOB12478.1"/>
    <property type="molecule type" value="Genomic_DNA"/>
</dbReference>
<dbReference type="HOGENOM" id="CLU_540894_0_0_1"/>
<feature type="region of interest" description="Disordered" evidence="1">
    <location>
        <begin position="420"/>
        <end position="504"/>
    </location>
</feature>
<accession>R0MI62</accession>
<dbReference type="AlphaFoldDB" id="R0MI62"/>
<organism evidence="2 3">
    <name type="scientific">Nosema bombycis (strain CQ1 / CVCC 102059)</name>
    <name type="common">Microsporidian parasite</name>
    <name type="synonym">Pebrine of silkworm</name>
    <dbReference type="NCBI Taxonomy" id="578461"/>
    <lineage>
        <taxon>Eukaryota</taxon>
        <taxon>Fungi</taxon>
        <taxon>Fungi incertae sedis</taxon>
        <taxon>Microsporidia</taxon>
        <taxon>Nosematidae</taxon>
        <taxon>Nosema</taxon>
    </lineage>
</organism>
<dbReference type="VEuPathDB" id="MicrosporidiaDB:NBO_431g0003"/>
<evidence type="ECO:0000256" key="1">
    <source>
        <dbReference type="SAM" id="MobiDB-lite"/>
    </source>
</evidence>
<feature type="non-terminal residue" evidence="2">
    <location>
        <position position="504"/>
    </location>
</feature>
<name>R0MI62_NOSB1</name>
<dbReference type="Proteomes" id="UP000016927">
    <property type="component" value="Unassembled WGS sequence"/>
</dbReference>
<evidence type="ECO:0000313" key="3">
    <source>
        <dbReference type="Proteomes" id="UP000016927"/>
    </source>
</evidence>
<protein>
    <submittedName>
        <fullName evidence="2">Uncharacterized protein</fullName>
    </submittedName>
</protein>
<feature type="compositionally biased region" description="Polar residues" evidence="1">
    <location>
        <begin position="426"/>
        <end position="449"/>
    </location>
</feature>
<gene>
    <name evidence="2" type="ORF">NBO_431g0003</name>
</gene>
<proteinExistence type="predicted"/>